<name>A0A5J4N5S2_9TREM</name>
<gene>
    <name evidence="3" type="ORF">DEA37_0008753</name>
</gene>
<protein>
    <submittedName>
        <fullName evidence="3">Arylformamidase</fullName>
    </submittedName>
</protein>
<organism evidence="3 4">
    <name type="scientific">Paragonimus westermani</name>
    <dbReference type="NCBI Taxonomy" id="34504"/>
    <lineage>
        <taxon>Eukaryota</taxon>
        <taxon>Metazoa</taxon>
        <taxon>Spiralia</taxon>
        <taxon>Lophotrochozoa</taxon>
        <taxon>Platyhelminthes</taxon>
        <taxon>Trematoda</taxon>
        <taxon>Digenea</taxon>
        <taxon>Plagiorchiida</taxon>
        <taxon>Troglotremata</taxon>
        <taxon>Troglotrematidae</taxon>
        <taxon>Paragonimus</taxon>
    </lineage>
</organism>
<dbReference type="InterPro" id="IPR029058">
    <property type="entry name" value="AB_hydrolase_fold"/>
</dbReference>
<reference evidence="3 4" key="1">
    <citation type="journal article" date="2019" name="Gigascience">
        <title>Whole-genome sequence of the oriental lung fluke Paragonimus westermani.</title>
        <authorList>
            <person name="Oey H."/>
            <person name="Zakrzewski M."/>
            <person name="Narain K."/>
            <person name="Devi K.R."/>
            <person name="Agatsuma T."/>
            <person name="Nawaratna S."/>
            <person name="Gobert G.N."/>
            <person name="Jones M.K."/>
            <person name="Ragan M.A."/>
            <person name="McManus D.P."/>
            <person name="Krause L."/>
        </authorList>
    </citation>
    <scope>NUCLEOTIDE SEQUENCE [LARGE SCALE GENOMIC DNA]</scope>
    <source>
        <strain evidence="3 4">IND2009</strain>
    </source>
</reference>
<dbReference type="SUPFAM" id="SSF53474">
    <property type="entry name" value="alpha/beta-Hydrolases"/>
    <property type="match status" value="1"/>
</dbReference>
<keyword evidence="4" id="KW-1185">Reference proteome</keyword>
<comment type="caution">
    <text evidence="3">The sequence shown here is derived from an EMBL/GenBank/DDBJ whole genome shotgun (WGS) entry which is preliminary data.</text>
</comment>
<dbReference type="Pfam" id="PF07859">
    <property type="entry name" value="Abhydrolase_3"/>
    <property type="match status" value="1"/>
</dbReference>
<sequence>MEAVASDKLPELDTEIDYLYDTVRWLKEVKFNHSGVTGEERQRLAQVLKTQSDICRATPTAVGHCDFGVPYGQKAGHKEGSEAFDWFPPAVWKNDLQHVVVYIHGGFWRALDLPESSHWATPITRAGGVFVALAYRLAPWQPLHDMPISLCKALSHIYSHTRKRIQQILHITPNIKIHLVGHSAGAQLAMETFYEAHFKVGQYKDWLSAVSSMILISGLYDLRPLIHTTANAALRLTSSEQAWNCSPLRYFANSSPRMVQCTQSVRWLIAWAQYDPPGFIEQSKCMVAELHKTLGNPAEIAPLSEVETFCVDNEDHFTSIEGLHYGAATSTLLRRIVQFLRLD</sequence>
<dbReference type="Proteomes" id="UP000324629">
    <property type="component" value="Unassembled WGS sequence"/>
</dbReference>
<dbReference type="EMBL" id="QNGE01007999">
    <property type="protein sequence ID" value="KAA3670872.1"/>
    <property type="molecule type" value="Genomic_DNA"/>
</dbReference>
<proteinExistence type="predicted"/>
<feature type="domain" description="Alpha/beta hydrolase fold-3" evidence="2">
    <location>
        <begin position="100"/>
        <end position="246"/>
    </location>
</feature>
<evidence type="ECO:0000259" key="2">
    <source>
        <dbReference type="Pfam" id="PF07859"/>
    </source>
</evidence>
<keyword evidence="1" id="KW-0378">Hydrolase</keyword>
<dbReference type="GO" id="GO:0016787">
    <property type="term" value="F:hydrolase activity"/>
    <property type="evidence" value="ECO:0007669"/>
    <property type="project" value="UniProtKB-KW"/>
</dbReference>
<evidence type="ECO:0000256" key="1">
    <source>
        <dbReference type="ARBA" id="ARBA00022801"/>
    </source>
</evidence>
<accession>A0A5J4N5S2</accession>
<dbReference type="InterPro" id="IPR013094">
    <property type="entry name" value="AB_hydrolase_3"/>
</dbReference>
<dbReference type="AlphaFoldDB" id="A0A5J4N5S2"/>
<dbReference type="PANTHER" id="PTHR48081">
    <property type="entry name" value="AB HYDROLASE SUPERFAMILY PROTEIN C4A8.06C"/>
    <property type="match status" value="1"/>
</dbReference>
<evidence type="ECO:0000313" key="4">
    <source>
        <dbReference type="Proteomes" id="UP000324629"/>
    </source>
</evidence>
<evidence type="ECO:0000313" key="3">
    <source>
        <dbReference type="EMBL" id="KAA3670872.1"/>
    </source>
</evidence>
<dbReference type="PANTHER" id="PTHR48081:SF33">
    <property type="entry name" value="KYNURENINE FORMAMIDASE"/>
    <property type="match status" value="1"/>
</dbReference>
<dbReference type="Gene3D" id="3.40.50.1820">
    <property type="entry name" value="alpha/beta hydrolase"/>
    <property type="match status" value="1"/>
</dbReference>
<dbReference type="InterPro" id="IPR050300">
    <property type="entry name" value="GDXG_lipolytic_enzyme"/>
</dbReference>